<keyword evidence="3" id="KW-1185">Reference proteome</keyword>
<evidence type="ECO:0000313" key="2">
    <source>
        <dbReference type="EMBL" id="KAA9007305.1"/>
    </source>
</evidence>
<protein>
    <submittedName>
        <fullName evidence="2">AAA family ATPase</fullName>
    </submittedName>
</protein>
<evidence type="ECO:0000259" key="1">
    <source>
        <dbReference type="PROSITE" id="PS50052"/>
    </source>
</evidence>
<name>A0A5J5GGN1_9BACL</name>
<proteinExistence type="predicted"/>
<dbReference type="SUPFAM" id="SSF52540">
    <property type="entry name" value="P-loop containing nucleoside triphosphate hydrolases"/>
    <property type="match status" value="1"/>
</dbReference>
<accession>A0A5J5GGN1</accession>
<organism evidence="2 3">
    <name type="scientific">Paenibacillus spiritus</name>
    <dbReference type="NCBI Taxonomy" id="2496557"/>
    <lineage>
        <taxon>Bacteria</taxon>
        <taxon>Bacillati</taxon>
        <taxon>Bacillota</taxon>
        <taxon>Bacilli</taxon>
        <taxon>Bacillales</taxon>
        <taxon>Paenibacillaceae</taxon>
        <taxon>Paenibacillus</taxon>
    </lineage>
</organism>
<reference evidence="2 3" key="1">
    <citation type="submission" date="2019-09" db="EMBL/GenBank/DDBJ databases">
        <title>Bacillus ochoae sp. nov., Paenibacillus whitsoniae sp. nov., Paenibacillus spiritus sp. nov. Isolated from the Mars Exploration Rover during spacecraft assembly.</title>
        <authorList>
            <person name="Seuylemezian A."/>
            <person name="Vaishampayan P."/>
        </authorList>
    </citation>
    <scope>NUCLEOTIDE SEQUENCE [LARGE SCALE GENOMIC DNA]</scope>
    <source>
        <strain evidence="2 3">MER_111</strain>
    </source>
</reference>
<feature type="domain" description="Guanylate kinase-like" evidence="1">
    <location>
        <begin position="4"/>
        <end position="171"/>
    </location>
</feature>
<dbReference type="Pfam" id="PF00625">
    <property type="entry name" value="Guanylate_kin"/>
    <property type="match status" value="1"/>
</dbReference>
<dbReference type="OrthoDB" id="1033810at2"/>
<gene>
    <name evidence="2" type="ORF">F4V43_02120</name>
</gene>
<dbReference type="Gene3D" id="3.40.50.300">
    <property type="entry name" value="P-loop containing nucleotide triphosphate hydrolases"/>
    <property type="match status" value="1"/>
</dbReference>
<dbReference type="RefSeq" id="WP_150456595.1">
    <property type="nucleotide sequence ID" value="NZ_VYKK01000004.1"/>
</dbReference>
<dbReference type="PROSITE" id="PS50052">
    <property type="entry name" value="GUANYLATE_KINASE_2"/>
    <property type="match status" value="1"/>
</dbReference>
<sequence>MNKRKIFVLMAYSGAGKTEIARELGKRGFNIVQSYTTRTPRYEGEYGHIFCTSGEYEKMKRNGDIAAYSLIEKNHYFSTKSQIEETDVYVCDPDGIKDLKEKMPEIEFITIYIKVDKSTRMRRMQQRGDDVEKILSRVVQDGVKFRNKKFDYKVPNYDFSKAVNIIEYIIRTERNEQIN</sequence>
<comment type="caution">
    <text evidence="2">The sequence shown here is derived from an EMBL/GenBank/DDBJ whole genome shotgun (WGS) entry which is preliminary data.</text>
</comment>
<evidence type="ECO:0000313" key="3">
    <source>
        <dbReference type="Proteomes" id="UP000367750"/>
    </source>
</evidence>
<dbReference type="EMBL" id="VYKK01000004">
    <property type="protein sequence ID" value="KAA9007305.1"/>
    <property type="molecule type" value="Genomic_DNA"/>
</dbReference>
<dbReference type="AlphaFoldDB" id="A0A5J5GGN1"/>
<dbReference type="InterPro" id="IPR008144">
    <property type="entry name" value="Guanylate_kin-like_dom"/>
</dbReference>
<dbReference type="InterPro" id="IPR027417">
    <property type="entry name" value="P-loop_NTPase"/>
</dbReference>
<dbReference type="SMART" id="SM00072">
    <property type="entry name" value="GuKc"/>
    <property type="match status" value="1"/>
</dbReference>
<dbReference type="Proteomes" id="UP000367750">
    <property type="component" value="Unassembled WGS sequence"/>
</dbReference>
<dbReference type="InterPro" id="IPR008145">
    <property type="entry name" value="GK/Ca_channel_bsu"/>
</dbReference>